<dbReference type="Gene3D" id="2.130.10.10">
    <property type="entry name" value="YVTN repeat-like/Quinoprotein amine dehydrogenase"/>
    <property type="match status" value="2"/>
</dbReference>
<reference evidence="3 4" key="1">
    <citation type="submission" date="2018-07" db="EMBL/GenBank/DDBJ databases">
        <authorList>
            <person name="Zhang Y."/>
            <person name="Wang L."/>
            <person name="Ma S."/>
        </authorList>
    </citation>
    <scope>NUCLEOTIDE SEQUENCE [LARGE SCALE GENOMIC DNA]</scope>
    <source>
        <strain evidence="3 4">4-2</strain>
    </source>
</reference>
<evidence type="ECO:0000313" key="3">
    <source>
        <dbReference type="EMBL" id="RMC37251.1"/>
    </source>
</evidence>
<dbReference type="InterPro" id="IPR015943">
    <property type="entry name" value="WD40/YVTN_repeat-like_dom_sf"/>
</dbReference>
<organism evidence="3 4">
    <name type="scientific">Paracoccus alkanivorans</name>
    <dbReference type="NCBI Taxonomy" id="2116655"/>
    <lineage>
        <taxon>Bacteria</taxon>
        <taxon>Pseudomonadati</taxon>
        <taxon>Pseudomonadota</taxon>
        <taxon>Alphaproteobacteria</taxon>
        <taxon>Rhodobacterales</taxon>
        <taxon>Paracoccaceae</taxon>
        <taxon>Paracoccus</taxon>
    </lineage>
</organism>
<gene>
    <name evidence="3" type="ORF">C9E81_00380</name>
</gene>
<dbReference type="EMBL" id="QOKZ01000001">
    <property type="protein sequence ID" value="RMC37251.1"/>
    <property type="molecule type" value="Genomic_DNA"/>
</dbReference>
<proteinExistence type="predicted"/>
<protein>
    <submittedName>
        <fullName evidence="3">WD40 repeat domain-containing protein</fullName>
    </submittedName>
</protein>
<dbReference type="PANTHER" id="PTHR19848">
    <property type="entry name" value="WD40 REPEAT PROTEIN"/>
    <property type="match status" value="1"/>
</dbReference>
<dbReference type="SMART" id="SM00320">
    <property type="entry name" value="WD40"/>
    <property type="match status" value="6"/>
</dbReference>
<dbReference type="OrthoDB" id="9814620at2"/>
<evidence type="ECO:0000313" key="4">
    <source>
        <dbReference type="Proteomes" id="UP000273516"/>
    </source>
</evidence>
<dbReference type="InterPro" id="IPR036322">
    <property type="entry name" value="WD40_repeat_dom_sf"/>
</dbReference>
<dbReference type="Proteomes" id="UP000273516">
    <property type="component" value="Unassembled WGS sequence"/>
</dbReference>
<dbReference type="RefSeq" id="WP_122110344.1">
    <property type="nucleotide sequence ID" value="NZ_QOKZ01000001.1"/>
</dbReference>
<sequence>MMNIETENPLTAVESSGQRLTMEAVPVAALVAGEAVITAWGDGRLRIFRADSALQTIDLHRGAILSMALAADLSVLTGGDDGRFVRTTPEGETETLAELPRKWVDHVATGSNGNIACSVGREVHVREPAGFRQVLEHPSTVGGIAFDRKSKRLAVAHYGGVTIWSREARRWKSSALKWAGSHTRVSWSPDDRFLMTAMQENALHGWRMRDKADLTMSGYPAKVSGLVWTGALPWLATTGADSAILWPFDGARGPMGREPLQLCSVGGGLVTAICTAPGREVILAGFSDGSVVFSEIGADAESFVVRRGQGAAVSAVAVTASGMLFVADEAGRVLWVSLAGRTNQP</sequence>
<keyword evidence="2" id="KW-0677">Repeat</keyword>
<comment type="caution">
    <text evidence="3">The sequence shown here is derived from an EMBL/GenBank/DDBJ whole genome shotgun (WGS) entry which is preliminary data.</text>
</comment>
<dbReference type="InterPro" id="IPR001680">
    <property type="entry name" value="WD40_rpt"/>
</dbReference>
<keyword evidence="1" id="KW-0853">WD repeat</keyword>
<accession>A0A3M0MHX6</accession>
<dbReference type="SUPFAM" id="SSF50978">
    <property type="entry name" value="WD40 repeat-like"/>
    <property type="match status" value="1"/>
</dbReference>
<evidence type="ECO:0000256" key="2">
    <source>
        <dbReference type="ARBA" id="ARBA00022737"/>
    </source>
</evidence>
<dbReference type="AlphaFoldDB" id="A0A3M0MHX6"/>
<evidence type="ECO:0000256" key="1">
    <source>
        <dbReference type="ARBA" id="ARBA00022574"/>
    </source>
</evidence>
<name>A0A3M0MHX6_9RHOB</name>
<dbReference type="PANTHER" id="PTHR19848:SF8">
    <property type="entry name" value="F-BOX AND WD REPEAT DOMAIN CONTAINING 7"/>
    <property type="match status" value="1"/>
</dbReference>
<keyword evidence="4" id="KW-1185">Reference proteome</keyword>